<dbReference type="GO" id="GO:0005777">
    <property type="term" value="C:peroxisome"/>
    <property type="evidence" value="ECO:0007669"/>
    <property type="project" value="TreeGrafter"/>
</dbReference>
<feature type="non-terminal residue" evidence="3">
    <location>
        <position position="1"/>
    </location>
</feature>
<keyword evidence="1" id="KW-0521">NADP</keyword>
<dbReference type="InterPro" id="IPR026055">
    <property type="entry name" value="FAR"/>
</dbReference>
<keyword evidence="1" id="KW-0560">Oxidoreductase</keyword>
<dbReference type="EC" id="1.2.1.84" evidence="1"/>
<keyword evidence="1" id="KW-0443">Lipid metabolism</keyword>
<organism evidence="3 4">
    <name type="scientific">Nephila pilipes</name>
    <name type="common">Giant wood spider</name>
    <name type="synonym">Nephila maculata</name>
    <dbReference type="NCBI Taxonomy" id="299642"/>
    <lineage>
        <taxon>Eukaryota</taxon>
        <taxon>Metazoa</taxon>
        <taxon>Ecdysozoa</taxon>
        <taxon>Arthropoda</taxon>
        <taxon>Chelicerata</taxon>
        <taxon>Arachnida</taxon>
        <taxon>Araneae</taxon>
        <taxon>Araneomorphae</taxon>
        <taxon>Entelegynae</taxon>
        <taxon>Araneoidea</taxon>
        <taxon>Nephilidae</taxon>
        <taxon>Nephila</taxon>
    </lineage>
</organism>
<protein>
    <recommendedName>
        <fullName evidence="1">Fatty acyl-CoA reductase</fullName>
        <ecNumber evidence="1">1.2.1.84</ecNumber>
    </recommendedName>
</protein>
<dbReference type="GO" id="GO:0035336">
    <property type="term" value="P:long-chain fatty-acyl-CoA metabolic process"/>
    <property type="evidence" value="ECO:0007669"/>
    <property type="project" value="TreeGrafter"/>
</dbReference>
<sequence>IILETFLRCFPGVRSIYILLREKRGVQPECRKEQIFKKRIFDKLKEKQPEVLGKVHVIPGDVVLPRMGMSQTDYLKLIEEVTVVFHVAANISFVKPL</sequence>
<keyword evidence="1" id="KW-0444">Lipid biosynthesis</keyword>
<reference evidence="3" key="1">
    <citation type="submission" date="2020-08" db="EMBL/GenBank/DDBJ databases">
        <title>Multicomponent nature underlies the extraordinary mechanical properties of spider dragline silk.</title>
        <authorList>
            <person name="Kono N."/>
            <person name="Nakamura H."/>
            <person name="Mori M."/>
            <person name="Yoshida Y."/>
            <person name="Ohtoshi R."/>
            <person name="Malay A.D."/>
            <person name="Moran D.A.P."/>
            <person name="Tomita M."/>
            <person name="Numata K."/>
            <person name="Arakawa K."/>
        </authorList>
    </citation>
    <scope>NUCLEOTIDE SEQUENCE</scope>
</reference>
<evidence type="ECO:0000313" key="3">
    <source>
        <dbReference type="EMBL" id="GFS79768.1"/>
    </source>
</evidence>
<dbReference type="GO" id="GO:0102965">
    <property type="term" value="F:alcohol-forming long-chain fatty acyl-CoA reductase activity"/>
    <property type="evidence" value="ECO:0007669"/>
    <property type="project" value="UniProtKB-EC"/>
</dbReference>
<proteinExistence type="inferred from homology"/>
<accession>A0A8X6MV73</accession>
<gene>
    <name evidence="3" type="primary">far1_3</name>
    <name evidence="3" type="ORF">NPIL_528421</name>
</gene>
<comment type="similarity">
    <text evidence="1">Belongs to the fatty acyl-CoA reductase family.</text>
</comment>
<dbReference type="InterPro" id="IPR013120">
    <property type="entry name" value="FAR_NAD-bd"/>
</dbReference>
<dbReference type="PANTHER" id="PTHR11011:SF116">
    <property type="entry name" value="FATTY ACYL-COA REDUCTASE CG5065-RELATED"/>
    <property type="match status" value="1"/>
</dbReference>
<comment type="catalytic activity">
    <reaction evidence="1">
        <text>a long-chain fatty acyl-CoA + 2 NADPH + 2 H(+) = a long-chain primary fatty alcohol + 2 NADP(+) + CoA</text>
        <dbReference type="Rhea" id="RHEA:52716"/>
        <dbReference type="ChEBI" id="CHEBI:15378"/>
        <dbReference type="ChEBI" id="CHEBI:57287"/>
        <dbReference type="ChEBI" id="CHEBI:57783"/>
        <dbReference type="ChEBI" id="CHEBI:58349"/>
        <dbReference type="ChEBI" id="CHEBI:77396"/>
        <dbReference type="ChEBI" id="CHEBI:83139"/>
        <dbReference type="EC" id="1.2.1.84"/>
    </reaction>
</comment>
<dbReference type="OrthoDB" id="6422683at2759"/>
<dbReference type="Proteomes" id="UP000887013">
    <property type="component" value="Unassembled WGS sequence"/>
</dbReference>
<name>A0A8X6MV73_NEPPI</name>
<feature type="domain" description="Thioester reductase (TE)" evidence="2">
    <location>
        <begin position="2"/>
        <end position="97"/>
    </location>
</feature>
<comment type="function">
    <text evidence="1">Catalyzes the reduction of fatty acyl-CoA to fatty alcohols.</text>
</comment>
<evidence type="ECO:0000313" key="4">
    <source>
        <dbReference type="Proteomes" id="UP000887013"/>
    </source>
</evidence>
<keyword evidence="4" id="KW-1185">Reference proteome</keyword>
<evidence type="ECO:0000256" key="1">
    <source>
        <dbReference type="RuleBase" id="RU363097"/>
    </source>
</evidence>
<dbReference type="EMBL" id="BMAW01097474">
    <property type="protein sequence ID" value="GFS79768.1"/>
    <property type="molecule type" value="Genomic_DNA"/>
</dbReference>
<feature type="non-terminal residue" evidence="3">
    <location>
        <position position="97"/>
    </location>
</feature>
<dbReference type="PANTHER" id="PTHR11011">
    <property type="entry name" value="MALE STERILITY PROTEIN 2-RELATED"/>
    <property type="match status" value="1"/>
</dbReference>
<dbReference type="Pfam" id="PF07993">
    <property type="entry name" value="NAD_binding_4"/>
    <property type="match status" value="1"/>
</dbReference>
<dbReference type="GO" id="GO:0080019">
    <property type="term" value="F:alcohol-forming very long-chain fatty acyl-CoA reductase activity"/>
    <property type="evidence" value="ECO:0007669"/>
    <property type="project" value="InterPro"/>
</dbReference>
<evidence type="ECO:0000259" key="2">
    <source>
        <dbReference type="Pfam" id="PF07993"/>
    </source>
</evidence>
<dbReference type="Gene3D" id="3.40.50.720">
    <property type="entry name" value="NAD(P)-binding Rossmann-like Domain"/>
    <property type="match status" value="1"/>
</dbReference>
<dbReference type="AlphaFoldDB" id="A0A8X6MV73"/>
<comment type="caution">
    <text evidence="3">The sequence shown here is derived from an EMBL/GenBank/DDBJ whole genome shotgun (WGS) entry which is preliminary data.</text>
</comment>